<keyword evidence="4 8" id="KW-0808">Transferase</keyword>
<evidence type="ECO:0000256" key="5">
    <source>
        <dbReference type="ARBA" id="ARBA00022692"/>
    </source>
</evidence>
<evidence type="ECO:0000256" key="6">
    <source>
        <dbReference type="ARBA" id="ARBA00022989"/>
    </source>
</evidence>
<evidence type="ECO:0000256" key="7">
    <source>
        <dbReference type="ARBA" id="ARBA00023136"/>
    </source>
</evidence>
<comment type="caution">
    <text evidence="9">The sequence shown here is derived from an EMBL/GenBank/DDBJ whole genome shotgun (WGS) entry which is preliminary data.</text>
</comment>
<organism evidence="9 10">
    <name type="scientific">Abeliophyllum distichum</name>
    <dbReference type="NCBI Taxonomy" id="126358"/>
    <lineage>
        <taxon>Eukaryota</taxon>
        <taxon>Viridiplantae</taxon>
        <taxon>Streptophyta</taxon>
        <taxon>Embryophyta</taxon>
        <taxon>Tracheophyta</taxon>
        <taxon>Spermatophyta</taxon>
        <taxon>Magnoliopsida</taxon>
        <taxon>eudicotyledons</taxon>
        <taxon>Gunneridae</taxon>
        <taxon>Pentapetalae</taxon>
        <taxon>asterids</taxon>
        <taxon>lamiids</taxon>
        <taxon>Lamiales</taxon>
        <taxon>Oleaceae</taxon>
        <taxon>Forsythieae</taxon>
        <taxon>Abeliophyllum</taxon>
    </lineage>
</organism>
<protein>
    <recommendedName>
        <fullName evidence="8">Glycosyltransferase family 92 protein</fullName>
        <ecNumber evidence="8">2.4.1.-</ecNumber>
    </recommendedName>
</protein>
<keyword evidence="3 8" id="KW-0328">Glycosyltransferase</keyword>
<keyword evidence="10" id="KW-1185">Reference proteome</keyword>
<dbReference type="Proteomes" id="UP001604336">
    <property type="component" value="Unassembled WGS sequence"/>
</dbReference>
<name>A0ABD1SEW3_9LAMI</name>
<dbReference type="GO" id="GO:0016757">
    <property type="term" value="F:glycosyltransferase activity"/>
    <property type="evidence" value="ECO:0007669"/>
    <property type="project" value="UniProtKB-UniRule"/>
</dbReference>
<keyword evidence="6" id="KW-1133">Transmembrane helix</keyword>
<dbReference type="GO" id="GO:0016020">
    <property type="term" value="C:membrane"/>
    <property type="evidence" value="ECO:0007669"/>
    <property type="project" value="UniProtKB-SubCell"/>
</dbReference>
<evidence type="ECO:0000256" key="4">
    <source>
        <dbReference type="ARBA" id="ARBA00022679"/>
    </source>
</evidence>
<evidence type="ECO:0000256" key="2">
    <source>
        <dbReference type="ARBA" id="ARBA00007647"/>
    </source>
</evidence>
<comment type="subcellular location">
    <subcellularLocation>
        <location evidence="1">Membrane</location>
        <topology evidence="1">Single-pass membrane protein</topology>
    </subcellularLocation>
</comment>
<evidence type="ECO:0000313" key="10">
    <source>
        <dbReference type="Proteomes" id="UP001604336"/>
    </source>
</evidence>
<accession>A0ABD1SEW3</accession>
<dbReference type="PANTHER" id="PTHR21461:SF69">
    <property type="entry name" value="GLYCOSYLTRANSFERASE FAMILY 92 PROTEIN"/>
    <property type="match status" value="1"/>
</dbReference>
<keyword evidence="7" id="KW-0472">Membrane</keyword>
<keyword evidence="5" id="KW-0812">Transmembrane</keyword>
<dbReference type="EC" id="2.4.1.-" evidence="8"/>
<evidence type="ECO:0000256" key="3">
    <source>
        <dbReference type="ARBA" id="ARBA00022676"/>
    </source>
</evidence>
<evidence type="ECO:0000256" key="8">
    <source>
        <dbReference type="RuleBase" id="RU366017"/>
    </source>
</evidence>
<evidence type="ECO:0000256" key="1">
    <source>
        <dbReference type="ARBA" id="ARBA00004167"/>
    </source>
</evidence>
<dbReference type="EMBL" id="JBFOLK010000007">
    <property type="protein sequence ID" value="KAL2499281.1"/>
    <property type="molecule type" value="Genomic_DNA"/>
</dbReference>
<evidence type="ECO:0000313" key="9">
    <source>
        <dbReference type="EMBL" id="KAL2499281.1"/>
    </source>
</evidence>
<gene>
    <name evidence="9" type="ORF">Adt_24831</name>
</gene>
<proteinExistence type="inferred from homology"/>
<dbReference type="InterPro" id="IPR008166">
    <property type="entry name" value="Glyco_transf_92"/>
</dbReference>
<comment type="similarity">
    <text evidence="2 8">Belongs to the glycosyltransferase 92 family.</text>
</comment>
<dbReference type="PANTHER" id="PTHR21461">
    <property type="entry name" value="GLYCOSYLTRANSFERASE FAMILY 92 PROTEIN"/>
    <property type="match status" value="1"/>
</dbReference>
<sequence>MARKVRTSFLYFVALIVFCATLYQHYLRDAISAASATTIVQTTTISSTVHNAVDENTPHNDIKINIPPRVAPQVNYRWTISTTSILIPDWELLVIVSPEDTPLLTSNSDDYVCLYENNQVSPAVPAGILPFPDRATFKCLFPKRFRRILPFKQPMFMKSTENPLESTTPAPELHRWTYIVYDSLTTDNDVVLFVKGFNNRQGINREPREFRCIFGNDLNNGVRTAVTTSMQEVFRCQLPELTDVNSADEDTDQQRIKVSLETVEGSKVVPSVAYYTHSRKLDAGKQKSLLCASTMVYNVGKFLKEWVLYHSRIGVEKFLLYDNGSDDDLGKVVEELVQEGFDVKTYFWLWPKTQEASFSHSTIYAKESCTWMMFIDVDEFVYSPSWHNSLQPSKSMLHSLVLLTKFSSSSTHDRLVSLMKVSMPELKLGQVRIECHEFGPSNQSAHPIMGVTQGYNCRRKYENRHKSILLLEAVDDSLLNVIHHFSLKPGYRSRKLNPKDIVVNHYKYQAWPEFKAKFRRRASTYVLDWMQSINPNSNDRTPGLGFRPVEPEGWPQKFCEVEDNGLKDLSRRWFRVESPSGDYQMAWQR</sequence>
<dbReference type="Pfam" id="PF01697">
    <property type="entry name" value="Glyco_transf_92"/>
    <property type="match status" value="1"/>
</dbReference>
<reference evidence="10" key="1">
    <citation type="submission" date="2024-07" db="EMBL/GenBank/DDBJ databases">
        <title>Two chromosome-level genome assemblies of Korean endemic species Abeliophyllum distichum and Forsythia ovata (Oleaceae).</title>
        <authorList>
            <person name="Jang H."/>
        </authorList>
    </citation>
    <scope>NUCLEOTIDE SEQUENCE [LARGE SCALE GENOMIC DNA]</scope>
</reference>
<dbReference type="AlphaFoldDB" id="A0ABD1SEW3"/>